<dbReference type="InterPro" id="IPR002871">
    <property type="entry name" value="NIF_FeS_clus_asmbl_NifU_N"/>
</dbReference>
<dbReference type="Gene3D" id="3.90.1010.10">
    <property type="match status" value="1"/>
</dbReference>
<reference evidence="3" key="1">
    <citation type="submission" date="2017-03" db="EMBL/GenBank/DDBJ databases">
        <title>Novel pathways for hydrocarbon cycling and metabolic interdependencies in hydrothermal sediment communities.</title>
        <authorList>
            <person name="Dombrowski N."/>
            <person name="Seitz K."/>
            <person name="Teske A."/>
            <person name="Baker B."/>
        </authorList>
    </citation>
    <scope>NUCLEOTIDE SEQUENCE [LARGE SCALE GENOMIC DNA]</scope>
</reference>
<comment type="caution">
    <text evidence="2">The sequence shown here is derived from an EMBL/GenBank/DDBJ whole genome shotgun (WGS) entry which is preliminary data.</text>
</comment>
<dbReference type="STRING" id="1968527.B5M47_01260"/>
<organism evidence="2 3">
    <name type="scientific">candidate division CPR3 bacterium 4484_211</name>
    <dbReference type="NCBI Taxonomy" id="1968527"/>
    <lineage>
        <taxon>Bacteria</taxon>
        <taxon>Bacteria division CPR3</taxon>
    </lineage>
</organism>
<sequence>MTTISQKIIDHYKNPLNFGRLKNFTHSAEGSDASCGDQIKIQLNVENGKVKEIRFQGEGCALCIGVCSMLTEKVKGMALEKIKRLDDNLLRQLAGKISPGRRKCVQLPLTVLKKAVV</sequence>
<proteinExistence type="predicted"/>
<dbReference type="SUPFAM" id="SSF82649">
    <property type="entry name" value="SufE/NifU"/>
    <property type="match status" value="1"/>
</dbReference>
<protein>
    <recommendedName>
        <fullName evidence="1">NIF system FeS cluster assembly NifU N-terminal domain-containing protein</fullName>
    </recommendedName>
</protein>
<evidence type="ECO:0000259" key="1">
    <source>
        <dbReference type="Pfam" id="PF01592"/>
    </source>
</evidence>
<dbReference type="GO" id="GO:0005506">
    <property type="term" value="F:iron ion binding"/>
    <property type="evidence" value="ECO:0007669"/>
    <property type="project" value="InterPro"/>
</dbReference>
<dbReference type="EMBL" id="MZGJ01000005">
    <property type="protein sequence ID" value="OQX51316.1"/>
    <property type="molecule type" value="Genomic_DNA"/>
</dbReference>
<gene>
    <name evidence="2" type="ORF">B5M47_01260</name>
</gene>
<dbReference type="AlphaFoldDB" id="A0A1W9NYV0"/>
<name>A0A1W9NYV0_UNCC3</name>
<evidence type="ECO:0000313" key="3">
    <source>
        <dbReference type="Proteomes" id="UP000192520"/>
    </source>
</evidence>
<accession>A0A1W9NYV0</accession>
<feature type="domain" description="NIF system FeS cluster assembly NifU N-terminal" evidence="1">
    <location>
        <begin position="5"/>
        <end position="116"/>
    </location>
</feature>
<evidence type="ECO:0000313" key="2">
    <source>
        <dbReference type="EMBL" id="OQX51316.1"/>
    </source>
</evidence>
<dbReference type="PANTHER" id="PTHR10093">
    <property type="entry name" value="IRON-SULFUR CLUSTER ASSEMBLY ENZYME NIFU HOMOLOG"/>
    <property type="match status" value="1"/>
</dbReference>
<dbReference type="Pfam" id="PF01592">
    <property type="entry name" value="NifU_N"/>
    <property type="match status" value="1"/>
</dbReference>
<dbReference type="GO" id="GO:0051536">
    <property type="term" value="F:iron-sulfur cluster binding"/>
    <property type="evidence" value="ECO:0007669"/>
    <property type="project" value="InterPro"/>
</dbReference>
<dbReference type="GO" id="GO:0016226">
    <property type="term" value="P:iron-sulfur cluster assembly"/>
    <property type="evidence" value="ECO:0007669"/>
    <property type="project" value="InterPro"/>
</dbReference>
<dbReference type="CDD" id="cd06664">
    <property type="entry name" value="IscU_like"/>
    <property type="match status" value="1"/>
</dbReference>
<dbReference type="Proteomes" id="UP000192520">
    <property type="component" value="Unassembled WGS sequence"/>
</dbReference>